<dbReference type="AlphaFoldDB" id="A0A0U1LM18"/>
<dbReference type="InterPro" id="IPR011701">
    <property type="entry name" value="MFS"/>
</dbReference>
<feature type="transmembrane region" description="Helical" evidence="4">
    <location>
        <begin position="283"/>
        <end position="300"/>
    </location>
</feature>
<evidence type="ECO:0000256" key="1">
    <source>
        <dbReference type="ARBA" id="ARBA00004141"/>
    </source>
</evidence>
<dbReference type="OMA" id="CTLGYVN"/>
<dbReference type="OrthoDB" id="4225944at2759"/>
<keyword evidence="4" id="KW-1133">Transmembrane helix</keyword>
<evidence type="ECO:0000256" key="4">
    <source>
        <dbReference type="SAM" id="Phobius"/>
    </source>
</evidence>
<sequence length="435" mass="46178">MSQTDTDPESTRLEHGTPNEDQSPDGIQPDENDEKVPGDFPDGGPRAWSVAISASLVIFCTLGYTNSFGVFQAYYEENLLTTSSPSAIAWIGSLQAFFLFGGILIGGPLFDRYGATTMRIPALVYVFSIMMNSICKTLWQLILAQGILGGLSAGMTFSPGISAVGHYFRKKRGVAMSLGVAGSSLGGVVLPIALNELLHNSTIGFGWAVRILGFITLALLLPSSIFIRARLPPRRSSLFMFSAFKQPEYIVLVAACFFATLGMYPPMFYFPSYAIANQMSSKLAFYLVAILNAASFPGRITTGIMADKWGRLNMLAFAAFTSGVLALCWQACHSNASIIVITALFGFFSGGIVSGQSIAISSVPKDPRNIGTYLGMAFGAMAFAALAGPPASGAMVSRYQSFTQVSVFSGVCCLVGAALVVPAKVFAGHGVFSLS</sequence>
<proteinExistence type="inferred from homology"/>
<feature type="transmembrane region" description="Helical" evidence="4">
    <location>
        <begin position="175"/>
        <end position="195"/>
    </location>
</feature>
<feature type="transmembrane region" description="Helical" evidence="4">
    <location>
        <begin position="87"/>
        <end position="110"/>
    </location>
</feature>
<keyword evidence="6" id="KW-1185">Reference proteome</keyword>
<feature type="transmembrane region" description="Helical" evidence="4">
    <location>
        <begin position="122"/>
        <end position="142"/>
    </location>
</feature>
<feature type="transmembrane region" description="Helical" evidence="4">
    <location>
        <begin position="312"/>
        <end position="332"/>
    </location>
</feature>
<feature type="transmembrane region" description="Helical" evidence="4">
    <location>
        <begin position="207"/>
        <end position="229"/>
    </location>
</feature>
<evidence type="ECO:0000313" key="6">
    <source>
        <dbReference type="Proteomes" id="UP000054383"/>
    </source>
</evidence>
<dbReference type="GO" id="GO:0022857">
    <property type="term" value="F:transmembrane transporter activity"/>
    <property type="evidence" value="ECO:0007669"/>
    <property type="project" value="InterPro"/>
</dbReference>
<evidence type="ECO:0000256" key="3">
    <source>
        <dbReference type="SAM" id="MobiDB-lite"/>
    </source>
</evidence>
<dbReference type="PANTHER" id="PTHR11360:SF281">
    <property type="entry name" value="ASPYRIDONES EFFLUX PROTEIN APDF-RELATED"/>
    <property type="match status" value="1"/>
</dbReference>
<dbReference type="SUPFAM" id="SSF103473">
    <property type="entry name" value="MFS general substrate transporter"/>
    <property type="match status" value="1"/>
</dbReference>
<feature type="transmembrane region" description="Helical" evidence="4">
    <location>
        <begin position="370"/>
        <end position="387"/>
    </location>
</feature>
<reference evidence="5 6" key="1">
    <citation type="submission" date="2015-04" db="EMBL/GenBank/DDBJ databases">
        <authorList>
            <person name="Syromyatnikov M.Y."/>
            <person name="Popov V.N."/>
        </authorList>
    </citation>
    <scope>NUCLEOTIDE SEQUENCE [LARGE SCALE GENOMIC DNA]</scope>
    <source>
        <strain evidence="5">WF-38-12</strain>
    </source>
</reference>
<keyword evidence="4" id="KW-0812">Transmembrane</keyword>
<gene>
    <name evidence="5" type="ORF">PISL3812_01405</name>
</gene>
<organism evidence="5 6">
    <name type="scientific">Talaromyces islandicus</name>
    <name type="common">Penicillium islandicum</name>
    <dbReference type="NCBI Taxonomy" id="28573"/>
    <lineage>
        <taxon>Eukaryota</taxon>
        <taxon>Fungi</taxon>
        <taxon>Dikarya</taxon>
        <taxon>Ascomycota</taxon>
        <taxon>Pezizomycotina</taxon>
        <taxon>Eurotiomycetes</taxon>
        <taxon>Eurotiomycetidae</taxon>
        <taxon>Eurotiales</taxon>
        <taxon>Trichocomaceae</taxon>
        <taxon>Talaromyces</taxon>
        <taxon>Talaromyces sect. Islandici</taxon>
    </lineage>
</organism>
<dbReference type="InterPro" id="IPR050327">
    <property type="entry name" value="Proton-linked_MCT"/>
</dbReference>
<feature type="compositionally biased region" description="Basic and acidic residues" evidence="3">
    <location>
        <begin position="9"/>
        <end position="18"/>
    </location>
</feature>
<dbReference type="GO" id="GO:0016020">
    <property type="term" value="C:membrane"/>
    <property type="evidence" value="ECO:0007669"/>
    <property type="project" value="UniProtKB-SubCell"/>
</dbReference>
<feature type="transmembrane region" description="Helical" evidence="4">
    <location>
        <begin position="249"/>
        <end position="271"/>
    </location>
</feature>
<evidence type="ECO:0000256" key="2">
    <source>
        <dbReference type="ARBA" id="ARBA00006727"/>
    </source>
</evidence>
<evidence type="ECO:0000313" key="5">
    <source>
        <dbReference type="EMBL" id="CRG84065.1"/>
    </source>
</evidence>
<feature type="transmembrane region" description="Helical" evidence="4">
    <location>
        <begin position="148"/>
        <end position="168"/>
    </location>
</feature>
<feature type="transmembrane region" description="Helical" evidence="4">
    <location>
        <begin position="407"/>
        <end position="427"/>
    </location>
</feature>
<dbReference type="Proteomes" id="UP000054383">
    <property type="component" value="Unassembled WGS sequence"/>
</dbReference>
<dbReference type="EMBL" id="CVMT01000001">
    <property type="protein sequence ID" value="CRG84065.1"/>
    <property type="molecule type" value="Genomic_DNA"/>
</dbReference>
<name>A0A0U1LM18_TALIS</name>
<accession>A0A0U1LM18</accession>
<feature type="transmembrane region" description="Helical" evidence="4">
    <location>
        <begin position="338"/>
        <end position="358"/>
    </location>
</feature>
<feature type="region of interest" description="Disordered" evidence="3">
    <location>
        <begin position="1"/>
        <end position="40"/>
    </location>
</feature>
<comment type="similarity">
    <text evidence="2">Belongs to the major facilitator superfamily. Monocarboxylate porter (TC 2.A.1.13) family.</text>
</comment>
<feature type="transmembrane region" description="Helical" evidence="4">
    <location>
        <begin position="50"/>
        <end position="75"/>
    </location>
</feature>
<dbReference type="PANTHER" id="PTHR11360">
    <property type="entry name" value="MONOCARBOXYLATE TRANSPORTER"/>
    <property type="match status" value="1"/>
</dbReference>
<protein>
    <submittedName>
        <fullName evidence="5">Putative transporter MCH4</fullName>
    </submittedName>
</protein>
<dbReference type="Gene3D" id="1.20.1250.20">
    <property type="entry name" value="MFS general substrate transporter like domains"/>
    <property type="match status" value="2"/>
</dbReference>
<comment type="subcellular location">
    <subcellularLocation>
        <location evidence="1">Membrane</location>
        <topology evidence="1">Multi-pass membrane protein</topology>
    </subcellularLocation>
</comment>
<keyword evidence="4" id="KW-0472">Membrane</keyword>
<dbReference type="Pfam" id="PF07690">
    <property type="entry name" value="MFS_1"/>
    <property type="match status" value="1"/>
</dbReference>
<dbReference type="InterPro" id="IPR036259">
    <property type="entry name" value="MFS_trans_sf"/>
</dbReference>
<dbReference type="CDD" id="cd17352">
    <property type="entry name" value="MFS_MCT_SLC16"/>
    <property type="match status" value="1"/>
</dbReference>